<reference evidence="1 2" key="1">
    <citation type="submission" date="2019-02" db="EMBL/GenBank/DDBJ databases">
        <title>Deep-cultivation of Planctomycetes and their phenomic and genomic characterization uncovers novel biology.</title>
        <authorList>
            <person name="Wiegand S."/>
            <person name="Jogler M."/>
            <person name="Boedeker C."/>
            <person name="Pinto D."/>
            <person name="Vollmers J."/>
            <person name="Rivas-Marin E."/>
            <person name="Kohn T."/>
            <person name="Peeters S.H."/>
            <person name="Heuer A."/>
            <person name="Rast P."/>
            <person name="Oberbeckmann S."/>
            <person name="Bunk B."/>
            <person name="Jeske O."/>
            <person name="Meyerdierks A."/>
            <person name="Storesund J.E."/>
            <person name="Kallscheuer N."/>
            <person name="Luecker S."/>
            <person name="Lage O.M."/>
            <person name="Pohl T."/>
            <person name="Merkel B.J."/>
            <person name="Hornburger P."/>
            <person name="Mueller R.-W."/>
            <person name="Bruemmer F."/>
            <person name="Labrenz M."/>
            <person name="Spormann A.M."/>
            <person name="Op den Camp H."/>
            <person name="Overmann J."/>
            <person name="Amann R."/>
            <person name="Jetten M.S.M."/>
            <person name="Mascher T."/>
            <person name="Medema M.H."/>
            <person name="Devos D.P."/>
            <person name="Kaster A.-K."/>
            <person name="Ovreas L."/>
            <person name="Rohde M."/>
            <person name="Galperin M.Y."/>
            <person name="Jogler C."/>
        </authorList>
    </citation>
    <scope>NUCLEOTIDE SEQUENCE [LARGE SCALE GENOMIC DNA]</scope>
    <source>
        <strain evidence="1 2">Mal48</strain>
    </source>
</reference>
<name>A0A517QLJ7_9PLAN</name>
<organism evidence="1 2">
    <name type="scientific">Thalassoglobus polymorphus</name>
    <dbReference type="NCBI Taxonomy" id="2527994"/>
    <lineage>
        <taxon>Bacteria</taxon>
        <taxon>Pseudomonadati</taxon>
        <taxon>Planctomycetota</taxon>
        <taxon>Planctomycetia</taxon>
        <taxon>Planctomycetales</taxon>
        <taxon>Planctomycetaceae</taxon>
        <taxon>Thalassoglobus</taxon>
    </lineage>
</organism>
<dbReference type="EMBL" id="CP036267">
    <property type="protein sequence ID" value="QDT32407.1"/>
    <property type="molecule type" value="Genomic_DNA"/>
</dbReference>
<evidence type="ECO:0000313" key="2">
    <source>
        <dbReference type="Proteomes" id="UP000315724"/>
    </source>
</evidence>
<proteinExistence type="predicted"/>
<dbReference type="KEGG" id="tpol:Mal48_16530"/>
<dbReference type="AlphaFoldDB" id="A0A517QLJ7"/>
<evidence type="ECO:0000313" key="1">
    <source>
        <dbReference type="EMBL" id="QDT32407.1"/>
    </source>
</evidence>
<protein>
    <submittedName>
        <fullName evidence="1">Uncharacterized protein</fullName>
    </submittedName>
</protein>
<gene>
    <name evidence="1" type="ORF">Mal48_16530</name>
</gene>
<dbReference type="Proteomes" id="UP000315724">
    <property type="component" value="Chromosome"/>
</dbReference>
<sequence>MRDLLKLIQKFDIALLDTEKSEHFRLETRNIRKFS</sequence>
<accession>A0A517QLJ7</accession>
<keyword evidence="2" id="KW-1185">Reference proteome</keyword>